<dbReference type="EMBL" id="GL376564">
    <property type="status" value="NOT_ANNOTATED_CDS"/>
    <property type="molecule type" value="Genomic_DNA"/>
</dbReference>
<organism evidence="1 2">
    <name type="scientific">Globisporangium ultimum (strain ATCC 200006 / CBS 805.95 / DAOM BR144)</name>
    <name type="common">Pythium ultimum</name>
    <dbReference type="NCBI Taxonomy" id="431595"/>
    <lineage>
        <taxon>Eukaryota</taxon>
        <taxon>Sar</taxon>
        <taxon>Stramenopiles</taxon>
        <taxon>Oomycota</taxon>
        <taxon>Peronosporomycetes</taxon>
        <taxon>Pythiales</taxon>
        <taxon>Pythiaceae</taxon>
        <taxon>Globisporangium</taxon>
    </lineage>
</organism>
<dbReference type="Proteomes" id="UP000019132">
    <property type="component" value="Unassembled WGS sequence"/>
</dbReference>
<reference evidence="2" key="2">
    <citation type="submission" date="2010-04" db="EMBL/GenBank/DDBJ databases">
        <authorList>
            <person name="Buell R."/>
            <person name="Hamilton J."/>
            <person name="Hostetler J."/>
        </authorList>
    </citation>
    <scope>NUCLEOTIDE SEQUENCE [LARGE SCALE GENOMIC DNA]</scope>
    <source>
        <strain evidence="2">DAOM:BR144</strain>
    </source>
</reference>
<evidence type="ECO:0000313" key="2">
    <source>
        <dbReference type="Proteomes" id="UP000019132"/>
    </source>
</evidence>
<protein>
    <submittedName>
        <fullName evidence="1">Uncharacterized protein</fullName>
    </submittedName>
</protein>
<keyword evidence="2" id="KW-1185">Reference proteome</keyword>
<dbReference type="EnsemblProtists" id="PYU1_T005139">
    <property type="protein sequence ID" value="PYU1_T005139"/>
    <property type="gene ID" value="PYU1_G005128"/>
</dbReference>
<reference evidence="1" key="3">
    <citation type="submission" date="2015-02" db="UniProtKB">
        <authorList>
            <consortium name="EnsemblProtists"/>
        </authorList>
    </citation>
    <scope>IDENTIFICATION</scope>
    <source>
        <strain evidence="1">DAOM BR144</strain>
    </source>
</reference>
<dbReference type="InParanoid" id="K3WJJ7"/>
<proteinExistence type="predicted"/>
<reference evidence="2" key="1">
    <citation type="journal article" date="2010" name="Genome Biol.">
        <title>Genome sequence of the necrotrophic plant pathogen Pythium ultimum reveals original pathogenicity mechanisms and effector repertoire.</title>
        <authorList>
            <person name="Levesque C.A."/>
            <person name="Brouwer H."/>
            <person name="Cano L."/>
            <person name="Hamilton J.P."/>
            <person name="Holt C."/>
            <person name="Huitema E."/>
            <person name="Raffaele S."/>
            <person name="Robideau G.P."/>
            <person name="Thines M."/>
            <person name="Win J."/>
            <person name="Zerillo M.M."/>
            <person name="Beakes G.W."/>
            <person name="Boore J.L."/>
            <person name="Busam D."/>
            <person name="Dumas B."/>
            <person name="Ferriera S."/>
            <person name="Fuerstenberg S.I."/>
            <person name="Gachon C.M."/>
            <person name="Gaulin E."/>
            <person name="Govers F."/>
            <person name="Grenville-Briggs L."/>
            <person name="Horner N."/>
            <person name="Hostetler J."/>
            <person name="Jiang R.H."/>
            <person name="Johnson J."/>
            <person name="Krajaejun T."/>
            <person name="Lin H."/>
            <person name="Meijer H.J."/>
            <person name="Moore B."/>
            <person name="Morris P."/>
            <person name="Phuntmart V."/>
            <person name="Puiu D."/>
            <person name="Shetty J."/>
            <person name="Stajich J.E."/>
            <person name="Tripathy S."/>
            <person name="Wawra S."/>
            <person name="van West P."/>
            <person name="Whitty B.R."/>
            <person name="Coutinho P.M."/>
            <person name="Henrissat B."/>
            <person name="Martin F."/>
            <person name="Thomas P.D."/>
            <person name="Tyler B.M."/>
            <person name="De Vries R.P."/>
            <person name="Kamoun S."/>
            <person name="Yandell M."/>
            <person name="Tisserat N."/>
            <person name="Buell C.R."/>
        </authorList>
    </citation>
    <scope>NUCLEOTIDE SEQUENCE</scope>
    <source>
        <strain evidence="2">DAOM:BR144</strain>
    </source>
</reference>
<dbReference type="VEuPathDB" id="FungiDB:PYU1_G005128"/>
<dbReference type="AlphaFoldDB" id="K3WJJ7"/>
<name>K3WJJ7_GLOUD</name>
<evidence type="ECO:0000313" key="1">
    <source>
        <dbReference type="EnsemblProtists" id="PYU1_T005139"/>
    </source>
</evidence>
<sequence>MLVTNRGQTSPIVRHGIRFTYSKNTRSVKFGEDSTGEKTSLYCGEQGCFCIFRRSSGSLGDKEQSWIWTRTKPILFTTCSAESPRFTSAKDFSPIGDIEGKDAAKRICAQSFCKMQ</sequence>
<accession>K3WJJ7</accession>
<dbReference type="HOGENOM" id="CLU_169306_0_0_1"/>